<dbReference type="Proteomes" id="UP000620224">
    <property type="component" value="Unassembled WGS sequence"/>
</dbReference>
<proteinExistence type="predicted"/>
<organism evidence="2 3">
    <name type="scientific">Streptomyces lucensis JCM 4490</name>
    <dbReference type="NCBI Taxonomy" id="1306176"/>
    <lineage>
        <taxon>Bacteria</taxon>
        <taxon>Bacillati</taxon>
        <taxon>Actinomycetota</taxon>
        <taxon>Actinomycetes</taxon>
        <taxon>Kitasatosporales</taxon>
        <taxon>Streptomycetaceae</taxon>
        <taxon>Streptomyces</taxon>
    </lineage>
</organism>
<reference evidence="2" key="2">
    <citation type="submission" date="2020-09" db="EMBL/GenBank/DDBJ databases">
        <authorList>
            <person name="Sun Q."/>
            <person name="Ohkuma M."/>
        </authorList>
    </citation>
    <scope>NUCLEOTIDE SEQUENCE</scope>
    <source>
        <strain evidence="2">JCM 4490</strain>
    </source>
</reference>
<evidence type="ECO:0000313" key="3">
    <source>
        <dbReference type="Proteomes" id="UP000620224"/>
    </source>
</evidence>
<protein>
    <submittedName>
        <fullName evidence="2">Uncharacterized protein</fullName>
    </submittedName>
</protein>
<accession>A0A918MSV8</accession>
<sequence length="71" mass="7560">MGARIPPARAARQGPGRQRVRRRRRLGGVVSGLGGWSTSRAGRLEPLVEPIATTQYLAAAASVKLEAIENP</sequence>
<evidence type="ECO:0000256" key="1">
    <source>
        <dbReference type="SAM" id="MobiDB-lite"/>
    </source>
</evidence>
<reference evidence="2" key="1">
    <citation type="journal article" date="2014" name="Int. J. Syst. Evol. Microbiol.">
        <title>Complete genome sequence of Corynebacterium casei LMG S-19264T (=DSM 44701T), isolated from a smear-ripened cheese.</title>
        <authorList>
            <consortium name="US DOE Joint Genome Institute (JGI-PGF)"/>
            <person name="Walter F."/>
            <person name="Albersmeier A."/>
            <person name="Kalinowski J."/>
            <person name="Ruckert C."/>
        </authorList>
    </citation>
    <scope>NUCLEOTIDE SEQUENCE</scope>
    <source>
        <strain evidence="2">JCM 4490</strain>
    </source>
</reference>
<feature type="region of interest" description="Disordered" evidence="1">
    <location>
        <begin position="1"/>
        <end position="24"/>
    </location>
</feature>
<name>A0A918MSV8_9ACTN</name>
<dbReference type="EMBL" id="BMUE01000007">
    <property type="protein sequence ID" value="GGW57172.1"/>
    <property type="molecule type" value="Genomic_DNA"/>
</dbReference>
<gene>
    <name evidence="2" type="ORF">GCM10010503_38140</name>
</gene>
<evidence type="ECO:0000313" key="2">
    <source>
        <dbReference type="EMBL" id="GGW57172.1"/>
    </source>
</evidence>
<dbReference type="AlphaFoldDB" id="A0A918MSV8"/>
<keyword evidence="3" id="KW-1185">Reference proteome</keyword>
<feature type="compositionally biased region" description="Low complexity" evidence="1">
    <location>
        <begin position="1"/>
        <end position="17"/>
    </location>
</feature>
<comment type="caution">
    <text evidence="2">The sequence shown here is derived from an EMBL/GenBank/DDBJ whole genome shotgun (WGS) entry which is preliminary data.</text>
</comment>